<dbReference type="InterPro" id="IPR036922">
    <property type="entry name" value="Rieske_2Fe-2S_sf"/>
</dbReference>
<dbReference type="AlphaFoldDB" id="A0A381X953"/>
<dbReference type="InterPro" id="IPR001663">
    <property type="entry name" value="Rng_hydr_dOase-A"/>
</dbReference>
<sequence>VGNDHWFDPDLWTRITEPTAQGSALPNAAYTDSAFFKLEQNSLFKNTWVFAAFAHKLPNVGDLLPVEVAGQPILLAKSDETAIRAFHNVCRHRGAMLVDEWKSKCRTIVCPNHSWSYSLSGELLARPHFFGGDKHDVNPVQCRESNLIEIRCETWNDWVFVNLDGNAADFSAHIEPLVNKLDGYDLSALNFGTELEFDIHANWKLAIENFIEPYHVFSCHPWLNSFVSMAERSPPVFENHILSCGYEFKETDPARGEGLPYFPNLPSDKKRRGDWYVLFPNFAFEIFPDQLATFVATPSGPDRCKESIGLYFVGDGANSDQYANARNVVINNWHDLNNEDIGILERMQAGRLSDGFDGGVLSPYWDPVQQHFA</sequence>
<dbReference type="Pfam" id="PF00848">
    <property type="entry name" value="Ring_hydroxyl_A"/>
    <property type="match status" value="1"/>
</dbReference>
<dbReference type="Gene3D" id="3.90.380.10">
    <property type="entry name" value="Naphthalene 1,2-dioxygenase Alpha Subunit, Chain A, domain 1"/>
    <property type="match status" value="2"/>
</dbReference>
<evidence type="ECO:0000256" key="2">
    <source>
        <dbReference type="ARBA" id="ARBA00022714"/>
    </source>
</evidence>
<gene>
    <name evidence="8" type="ORF">METZ01_LOCUS113617</name>
</gene>
<feature type="non-terminal residue" evidence="8">
    <location>
        <position position="1"/>
    </location>
</feature>
<dbReference type="InterPro" id="IPR015879">
    <property type="entry name" value="Ring_hydroxy_dOase_asu_C_dom"/>
</dbReference>
<dbReference type="GO" id="GO:0016491">
    <property type="term" value="F:oxidoreductase activity"/>
    <property type="evidence" value="ECO:0007669"/>
    <property type="project" value="UniProtKB-KW"/>
</dbReference>
<dbReference type="EMBL" id="UINC01014199">
    <property type="protein sequence ID" value="SVA60763.1"/>
    <property type="molecule type" value="Genomic_DNA"/>
</dbReference>
<dbReference type="GO" id="GO:0051537">
    <property type="term" value="F:2 iron, 2 sulfur cluster binding"/>
    <property type="evidence" value="ECO:0007669"/>
    <property type="project" value="UniProtKB-KW"/>
</dbReference>
<evidence type="ECO:0000256" key="3">
    <source>
        <dbReference type="ARBA" id="ARBA00022723"/>
    </source>
</evidence>
<keyword evidence="5" id="KW-0408">Iron</keyword>
<reference evidence="8" key="1">
    <citation type="submission" date="2018-05" db="EMBL/GenBank/DDBJ databases">
        <authorList>
            <person name="Lanie J.A."/>
            <person name="Ng W.-L."/>
            <person name="Kazmierczak K.M."/>
            <person name="Andrzejewski T.M."/>
            <person name="Davidsen T.M."/>
            <person name="Wayne K.J."/>
            <person name="Tettelin H."/>
            <person name="Glass J.I."/>
            <person name="Rusch D."/>
            <person name="Podicherti R."/>
            <person name="Tsui H.-C.T."/>
            <person name="Winkler M.E."/>
        </authorList>
    </citation>
    <scope>NUCLEOTIDE SEQUENCE</scope>
</reference>
<dbReference type="SUPFAM" id="SSF50022">
    <property type="entry name" value="ISP domain"/>
    <property type="match status" value="1"/>
</dbReference>
<evidence type="ECO:0000256" key="6">
    <source>
        <dbReference type="ARBA" id="ARBA00023014"/>
    </source>
</evidence>
<dbReference type="PRINTS" id="PR00090">
    <property type="entry name" value="RNGDIOXGNASE"/>
</dbReference>
<evidence type="ECO:0000256" key="4">
    <source>
        <dbReference type="ARBA" id="ARBA00023002"/>
    </source>
</evidence>
<feature type="domain" description="Rieske" evidence="7">
    <location>
        <begin position="48"/>
        <end position="161"/>
    </location>
</feature>
<dbReference type="PANTHER" id="PTHR43756">
    <property type="entry name" value="CHOLINE MONOOXYGENASE, CHLOROPLASTIC"/>
    <property type="match status" value="1"/>
</dbReference>
<accession>A0A381X953</accession>
<dbReference type="Pfam" id="PF00355">
    <property type="entry name" value="Rieske"/>
    <property type="match status" value="1"/>
</dbReference>
<dbReference type="GO" id="GO:0005506">
    <property type="term" value="F:iron ion binding"/>
    <property type="evidence" value="ECO:0007669"/>
    <property type="project" value="InterPro"/>
</dbReference>
<evidence type="ECO:0000256" key="1">
    <source>
        <dbReference type="ARBA" id="ARBA00001962"/>
    </source>
</evidence>
<evidence type="ECO:0000256" key="5">
    <source>
        <dbReference type="ARBA" id="ARBA00023004"/>
    </source>
</evidence>
<feature type="non-terminal residue" evidence="8">
    <location>
        <position position="373"/>
    </location>
</feature>
<keyword evidence="6" id="KW-0411">Iron-sulfur</keyword>
<keyword evidence="4" id="KW-0560">Oxidoreductase</keyword>
<dbReference type="PROSITE" id="PS51296">
    <property type="entry name" value="RIESKE"/>
    <property type="match status" value="1"/>
</dbReference>
<proteinExistence type="predicted"/>
<name>A0A381X953_9ZZZZ</name>
<evidence type="ECO:0000313" key="8">
    <source>
        <dbReference type="EMBL" id="SVA60763.1"/>
    </source>
</evidence>
<keyword evidence="2" id="KW-0001">2Fe-2S</keyword>
<dbReference type="InterPro" id="IPR017941">
    <property type="entry name" value="Rieske_2Fe-2S"/>
</dbReference>
<dbReference type="Gene3D" id="2.102.10.10">
    <property type="entry name" value="Rieske [2Fe-2S] iron-sulphur domain"/>
    <property type="match status" value="1"/>
</dbReference>
<comment type="cofactor">
    <cofactor evidence="1">
        <name>Fe cation</name>
        <dbReference type="ChEBI" id="CHEBI:24875"/>
    </cofactor>
</comment>
<dbReference type="PANTHER" id="PTHR43756:SF5">
    <property type="entry name" value="CHOLINE MONOOXYGENASE, CHLOROPLASTIC"/>
    <property type="match status" value="1"/>
</dbReference>
<protein>
    <recommendedName>
        <fullName evidence="7">Rieske domain-containing protein</fullName>
    </recommendedName>
</protein>
<dbReference type="CDD" id="cd00680">
    <property type="entry name" value="RHO_alpha_C"/>
    <property type="match status" value="1"/>
</dbReference>
<organism evidence="8">
    <name type="scientific">marine metagenome</name>
    <dbReference type="NCBI Taxonomy" id="408172"/>
    <lineage>
        <taxon>unclassified sequences</taxon>
        <taxon>metagenomes</taxon>
        <taxon>ecological metagenomes</taxon>
    </lineage>
</organism>
<dbReference type="CDD" id="cd03469">
    <property type="entry name" value="Rieske_RO_Alpha_N"/>
    <property type="match status" value="1"/>
</dbReference>
<evidence type="ECO:0000259" key="7">
    <source>
        <dbReference type="PROSITE" id="PS51296"/>
    </source>
</evidence>
<dbReference type="SUPFAM" id="SSF55961">
    <property type="entry name" value="Bet v1-like"/>
    <property type="match status" value="1"/>
</dbReference>
<keyword evidence="3" id="KW-0479">Metal-binding</keyword>